<comment type="subcellular location">
    <subcellularLocation>
        <location evidence="1">Periplasm</location>
    </subcellularLocation>
</comment>
<evidence type="ECO:0000256" key="4">
    <source>
        <dbReference type="ARBA" id="ARBA00022764"/>
    </source>
</evidence>
<dbReference type="CDD" id="cd13590">
    <property type="entry name" value="PBP2_PotD_PotF_like"/>
    <property type="match status" value="1"/>
</dbReference>
<dbReference type="PANTHER" id="PTHR30222:SF17">
    <property type="entry name" value="SPERMIDINE_PUTRESCINE-BINDING PERIPLASMIC PROTEIN"/>
    <property type="match status" value="1"/>
</dbReference>
<organism evidence="5 6">
    <name type="scientific">Nakamurella antarctica</name>
    <dbReference type="NCBI Taxonomy" id="1902245"/>
    <lineage>
        <taxon>Bacteria</taxon>
        <taxon>Bacillati</taxon>
        <taxon>Actinomycetota</taxon>
        <taxon>Actinomycetes</taxon>
        <taxon>Nakamurellales</taxon>
        <taxon>Nakamurellaceae</taxon>
        <taxon>Nakamurella</taxon>
    </lineage>
</organism>
<evidence type="ECO:0000256" key="2">
    <source>
        <dbReference type="ARBA" id="ARBA00022448"/>
    </source>
</evidence>
<dbReference type="Proteomes" id="UP000268084">
    <property type="component" value="Chromosome"/>
</dbReference>
<dbReference type="KEGG" id="nak:EH165_01555"/>
<dbReference type="InterPro" id="IPR006059">
    <property type="entry name" value="SBP"/>
</dbReference>
<dbReference type="Gene3D" id="3.40.190.10">
    <property type="entry name" value="Periplasmic binding protein-like II"/>
    <property type="match status" value="2"/>
</dbReference>
<dbReference type="Pfam" id="PF13416">
    <property type="entry name" value="SBP_bac_8"/>
    <property type="match status" value="1"/>
</dbReference>
<dbReference type="PANTHER" id="PTHR30222">
    <property type="entry name" value="SPERMIDINE/PUTRESCINE-BINDING PERIPLASMIC PROTEIN"/>
    <property type="match status" value="1"/>
</dbReference>
<dbReference type="InterPro" id="IPR019546">
    <property type="entry name" value="TAT_signal_bac_arc"/>
</dbReference>
<dbReference type="OrthoDB" id="9813777at2"/>
<protein>
    <submittedName>
        <fullName evidence="5">Extracellular solute-binding protein</fullName>
    </submittedName>
</protein>
<evidence type="ECO:0000256" key="3">
    <source>
        <dbReference type="ARBA" id="ARBA00022729"/>
    </source>
</evidence>
<dbReference type="GO" id="GO:0042597">
    <property type="term" value="C:periplasmic space"/>
    <property type="evidence" value="ECO:0007669"/>
    <property type="project" value="UniProtKB-SubCell"/>
</dbReference>
<dbReference type="NCBIfam" id="TIGR01409">
    <property type="entry name" value="TAT_signal_seq"/>
    <property type="match status" value="1"/>
</dbReference>
<dbReference type="GO" id="GO:0015846">
    <property type="term" value="P:polyamine transport"/>
    <property type="evidence" value="ECO:0007669"/>
    <property type="project" value="InterPro"/>
</dbReference>
<gene>
    <name evidence="5" type="ORF">EH165_01555</name>
</gene>
<dbReference type="InterPro" id="IPR006311">
    <property type="entry name" value="TAT_signal"/>
</dbReference>
<reference evidence="5 6" key="2">
    <citation type="submission" date="2018-12" db="EMBL/GenBank/DDBJ databases">
        <title>Nakamurella antarcticus sp. nov., isolated from Antarctica South Shetland Islands soil.</title>
        <authorList>
            <person name="Peng F."/>
        </authorList>
    </citation>
    <scope>NUCLEOTIDE SEQUENCE [LARGE SCALE GENOMIC DNA]</scope>
    <source>
        <strain evidence="5 6">S14-144</strain>
    </source>
</reference>
<evidence type="ECO:0000256" key="1">
    <source>
        <dbReference type="ARBA" id="ARBA00004418"/>
    </source>
</evidence>
<keyword evidence="3" id="KW-0732">Signal</keyword>
<dbReference type="SUPFAM" id="SSF53850">
    <property type="entry name" value="Periplasmic binding protein-like II"/>
    <property type="match status" value="1"/>
</dbReference>
<dbReference type="AlphaFoldDB" id="A0A3G8ZIP4"/>
<keyword evidence="2" id="KW-0813">Transport</keyword>
<evidence type="ECO:0000313" key="6">
    <source>
        <dbReference type="Proteomes" id="UP000268084"/>
    </source>
</evidence>
<evidence type="ECO:0000313" key="5">
    <source>
        <dbReference type="EMBL" id="AZI57048.1"/>
    </source>
</evidence>
<dbReference type="InterPro" id="IPR001188">
    <property type="entry name" value="Sperm_putr-bd"/>
</dbReference>
<dbReference type="PROSITE" id="PS51318">
    <property type="entry name" value="TAT"/>
    <property type="match status" value="1"/>
</dbReference>
<accession>A0A3G8ZIP4</accession>
<keyword evidence="6" id="KW-1185">Reference proteome</keyword>
<dbReference type="EMBL" id="CP034170">
    <property type="protein sequence ID" value="AZI57048.1"/>
    <property type="molecule type" value="Genomic_DNA"/>
</dbReference>
<name>A0A3G8ZIP4_9ACTN</name>
<dbReference type="RefSeq" id="WP_124797733.1">
    <property type="nucleotide sequence ID" value="NZ_CP034170.1"/>
</dbReference>
<sequence>MTGPAGLTPASSPGARMMFRPGPRLSRRRFMQTSALGASAAFLAACGINPARPGRLTVPDRSDMDKFVNWSNWQGYMDVDANDSSIFPTLVGFQDEYGITVNYTEDVNDNTEYFSKIHPQIAAGQTITADLFVVTDWMAAKLIQLEYVQELDHANIPNLANLNPALQKVTFDPGRKYSATWQSGLAGIAVNHAVVGKDKTVESMNQLLTDPSLAGRITLLKEMRDTVALCLQDLGYDASDFTDSQFMEAINMIGEAVNSGQVRQFTGNDYVPSLVSGDLAACAAWTGDVVALQNDSDDFEMVLPKAGYPLWSDNCVIPAAAAHKKNAEMIINYYYEPRVAATLSEYVNYITPIPTAKAFAAEDDPAIANNQLIFPGDEILSNAHVFMALDGETDARYSKIFDKLSGA</sequence>
<keyword evidence="4" id="KW-0574">Periplasm</keyword>
<dbReference type="PRINTS" id="PR00909">
    <property type="entry name" value="SPERMDNBNDNG"/>
</dbReference>
<proteinExistence type="predicted"/>
<dbReference type="GO" id="GO:0019808">
    <property type="term" value="F:polyamine binding"/>
    <property type="evidence" value="ECO:0007669"/>
    <property type="project" value="InterPro"/>
</dbReference>
<reference evidence="5 6" key="1">
    <citation type="submission" date="2018-11" db="EMBL/GenBank/DDBJ databases">
        <authorList>
            <person name="Da X."/>
        </authorList>
    </citation>
    <scope>NUCLEOTIDE SEQUENCE [LARGE SCALE GENOMIC DNA]</scope>
    <source>
        <strain evidence="5 6">S14-144</strain>
    </source>
</reference>